<dbReference type="RefSeq" id="WP_138196622.1">
    <property type="nucleotide sequence ID" value="NZ_VCIW01000018.1"/>
</dbReference>
<reference evidence="2 3" key="1">
    <citation type="submission" date="2019-05" db="EMBL/GenBank/DDBJ databases">
        <authorList>
            <person name="Narsing Rao M.P."/>
            <person name="Li W.J."/>
        </authorList>
    </citation>
    <scope>NUCLEOTIDE SEQUENCE [LARGE SCALE GENOMIC DNA]</scope>
    <source>
        <strain evidence="2 3">SYSU_K30003</strain>
    </source>
</reference>
<keyword evidence="2" id="KW-0547">Nucleotide-binding</keyword>
<name>A0A5R9G0G7_9BACL</name>
<dbReference type="OrthoDB" id="9801813at2"/>
<protein>
    <submittedName>
        <fullName evidence="2">ATP-binding protein</fullName>
    </submittedName>
</protein>
<organism evidence="2 3">
    <name type="scientific">Paenibacillus antri</name>
    <dbReference type="NCBI Taxonomy" id="2582848"/>
    <lineage>
        <taxon>Bacteria</taxon>
        <taxon>Bacillati</taxon>
        <taxon>Bacillota</taxon>
        <taxon>Bacilli</taxon>
        <taxon>Bacillales</taxon>
        <taxon>Paenibacillaceae</taxon>
        <taxon>Paenibacillus</taxon>
    </lineage>
</organism>
<dbReference type="EMBL" id="VCIW01000018">
    <property type="protein sequence ID" value="TLS49802.1"/>
    <property type="molecule type" value="Genomic_DNA"/>
</dbReference>
<dbReference type="AlphaFoldDB" id="A0A5R9G0G7"/>
<dbReference type="InterPro" id="IPR041685">
    <property type="entry name" value="AAA_GajA/Old/RecF-like"/>
</dbReference>
<gene>
    <name evidence="2" type="ORF">FE782_22595</name>
</gene>
<sequence length="67" mass="7721">MRIATVSIRNFRCLKEIENLPLQKFSIFIGENDSGKDAVIAIVFMFTDDFFDFDQKAFLPLLFGGRL</sequence>
<dbReference type="InterPro" id="IPR027417">
    <property type="entry name" value="P-loop_NTPase"/>
</dbReference>
<keyword evidence="2" id="KW-0067">ATP-binding</keyword>
<feature type="non-terminal residue" evidence="2">
    <location>
        <position position="67"/>
    </location>
</feature>
<keyword evidence="3" id="KW-1185">Reference proteome</keyword>
<evidence type="ECO:0000313" key="2">
    <source>
        <dbReference type="EMBL" id="TLS49802.1"/>
    </source>
</evidence>
<proteinExistence type="predicted"/>
<dbReference type="Gene3D" id="3.40.50.300">
    <property type="entry name" value="P-loop containing nucleotide triphosphate hydrolases"/>
    <property type="match status" value="1"/>
</dbReference>
<comment type="caution">
    <text evidence="2">The sequence shown here is derived from an EMBL/GenBank/DDBJ whole genome shotgun (WGS) entry which is preliminary data.</text>
</comment>
<dbReference type="GO" id="GO:0005524">
    <property type="term" value="F:ATP binding"/>
    <property type="evidence" value="ECO:0007669"/>
    <property type="project" value="UniProtKB-KW"/>
</dbReference>
<dbReference type="Proteomes" id="UP000309676">
    <property type="component" value="Unassembled WGS sequence"/>
</dbReference>
<accession>A0A5R9G0G7</accession>
<dbReference type="Pfam" id="PF13175">
    <property type="entry name" value="AAA_15"/>
    <property type="match status" value="1"/>
</dbReference>
<feature type="domain" description="Endonuclease GajA/Old nuclease/RecF-like AAA" evidence="1">
    <location>
        <begin position="1"/>
        <end position="49"/>
    </location>
</feature>
<evidence type="ECO:0000259" key="1">
    <source>
        <dbReference type="Pfam" id="PF13175"/>
    </source>
</evidence>
<evidence type="ECO:0000313" key="3">
    <source>
        <dbReference type="Proteomes" id="UP000309676"/>
    </source>
</evidence>